<name>J3PG90_GAET3</name>
<dbReference type="HOGENOM" id="CLU_2413400_0_0_1"/>
<keyword evidence="1" id="KW-1133">Transmembrane helix</keyword>
<dbReference type="EnsemblFungi" id="EJT69630">
    <property type="protein sequence ID" value="EJT69630"/>
    <property type="gene ID" value="GGTG_12514"/>
</dbReference>
<keyword evidence="1" id="KW-0472">Membrane</keyword>
<accession>J3PG90</accession>
<dbReference type="VEuPathDB" id="FungiDB:GGTG_12514"/>
<evidence type="ECO:0000313" key="4">
    <source>
        <dbReference type="Proteomes" id="UP000006039"/>
    </source>
</evidence>
<feature type="transmembrane region" description="Helical" evidence="1">
    <location>
        <begin position="12"/>
        <end position="32"/>
    </location>
</feature>
<dbReference type="EMBL" id="GL385403">
    <property type="protein sequence ID" value="EJT69630.1"/>
    <property type="molecule type" value="Genomic_DNA"/>
</dbReference>
<feature type="transmembrane region" description="Helical" evidence="1">
    <location>
        <begin position="52"/>
        <end position="71"/>
    </location>
</feature>
<dbReference type="AlphaFoldDB" id="J3PG90"/>
<dbReference type="OrthoDB" id="16820at2759"/>
<evidence type="ECO:0000313" key="2">
    <source>
        <dbReference type="EMBL" id="EJT69630.1"/>
    </source>
</evidence>
<evidence type="ECO:0000256" key="1">
    <source>
        <dbReference type="SAM" id="Phobius"/>
    </source>
</evidence>
<reference evidence="3" key="4">
    <citation type="journal article" date="2015" name="G3 (Bethesda)">
        <title>Genome sequences of three phytopathogenic species of the Magnaporthaceae family of fungi.</title>
        <authorList>
            <person name="Okagaki L.H."/>
            <person name="Nunes C.C."/>
            <person name="Sailsbery J."/>
            <person name="Clay B."/>
            <person name="Brown D."/>
            <person name="John T."/>
            <person name="Oh Y."/>
            <person name="Young N."/>
            <person name="Fitzgerald M."/>
            <person name="Haas B.J."/>
            <person name="Zeng Q."/>
            <person name="Young S."/>
            <person name="Adiconis X."/>
            <person name="Fan L."/>
            <person name="Levin J.Z."/>
            <person name="Mitchell T.K."/>
            <person name="Okubara P.A."/>
            <person name="Farman M.L."/>
            <person name="Kohn L.M."/>
            <person name="Birren B."/>
            <person name="Ma L.-J."/>
            <person name="Dean R.A."/>
        </authorList>
    </citation>
    <scope>NUCLEOTIDE SEQUENCE</scope>
    <source>
        <strain evidence="3">R3-111a-1</strain>
    </source>
</reference>
<evidence type="ECO:0000313" key="3">
    <source>
        <dbReference type="EnsemblFungi" id="EJT69630"/>
    </source>
</evidence>
<reference evidence="4" key="1">
    <citation type="submission" date="2010-07" db="EMBL/GenBank/DDBJ databases">
        <title>The genome sequence of Gaeumannomyces graminis var. tritici strain R3-111a-1.</title>
        <authorList>
            <consortium name="The Broad Institute Genome Sequencing Platform"/>
            <person name="Ma L.-J."/>
            <person name="Dead R."/>
            <person name="Young S."/>
            <person name="Zeng Q."/>
            <person name="Koehrsen M."/>
            <person name="Alvarado L."/>
            <person name="Berlin A."/>
            <person name="Chapman S.B."/>
            <person name="Chen Z."/>
            <person name="Freedman E."/>
            <person name="Gellesch M."/>
            <person name="Goldberg J."/>
            <person name="Griggs A."/>
            <person name="Gujja S."/>
            <person name="Heilman E.R."/>
            <person name="Heiman D."/>
            <person name="Hepburn T."/>
            <person name="Howarth C."/>
            <person name="Jen D."/>
            <person name="Larson L."/>
            <person name="Mehta T."/>
            <person name="Neiman D."/>
            <person name="Pearson M."/>
            <person name="Roberts A."/>
            <person name="Saif S."/>
            <person name="Shea T."/>
            <person name="Shenoy N."/>
            <person name="Sisk P."/>
            <person name="Stolte C."/>
            <person name="Sykes S."/>
            <person name="Walk T."/>
            <person name="White J."/>
            <person name="Yandava C."/>
            <person name="Haas B."/>
            <person name="Nusbaum C."/>
            <person name="Birren B."/>
        </authorList>
    </citation>
    <scope>NUCLEOTIDE SEQUENCE [LARGE SCALE GENOMIC DNA]</scope>
    <source>
        <strain evidence="4">R3-111a-1</strain>
    </source>
</reference>
<organism evidence="2">
    <name type="scientific">Gaeumannomyces tritici (strain R3-111a-1)</name>
    <name type="common">Wheat and barley take-all root rot fungus</name>
    <name type="synonym">Gaeumannomyces graminis var. tritici</name>
    <dbReference type="NCBI Taxonomy" id="644352"/>
    <lineage>
        <taxon>Eukaryota</taxon>
        <taxon>Fungi</taxon>
        <taxon>Dikarya</taxon>
        <taxon>Ascomycota</taxon>
        <taxon>Pezizomycotina</taxon>
        <taxon>Sordariomycetes</taxon>
        <taxon>Sordariomycetidae</taxon>
        <taxon>Magnaporthales</taxon>
        <taxon>Magnaporthaceae</taxon>
        <taxon>Gaeumannomyces</taxon>
    </lineage>
</organism>
<reference evidence="2" key="3">
    <citation type="submission" date="2010-09" db="EMBL/GenBank/DDBJ databases">
        <title>Annotation of Gaeumannomyces graminis var. tritici R3-111a-1.</title>
        <authorList>
            <consortium name="The Broad Institute Genome Sequencing Platform"/>
            <person name="Ma L.-J."/>
            <person name="Dead R."/>
            <person name="Young S.K."/>
            <person name="Zeng Q."/>
            <person name="Gargeya S."/>
            <person name="Fitzgerald M."/>
            <person name="Haas B."/>
            <person name="Abouelleil A."/>
            <person name="Alvarado L."/>
            <person name="Arachchi H.M."/>
            <person name="Berlin A."/>
            <person name="Brown A."/>
            <person name="Chapman S.B."/>
            <person name="Chen Z."/>
            <person name="Dunbar C."/>
            <person name="Freedman E."/>
            <person name="Gearin G."/>
            <person name="Gellesch M."/>
            <person name="Goldberg J."/>
            <person name="Griggs A."/>
            <person name="Gujja S."/>
            <person name="Heiman D."/>
            <person name="Howarth C."/>
            <person name="Larson L."/>
            <person name="Lui A."/>
            <person name="MacDonald P.J.P."/>
            <person name="Mehta T."/>
            <person name="Montmayeur A."/>
            <person name="Murphy C."/>
            <person name="Neiman D."/>
            <person name="Pearson M."/>
            <person name="Priest M."/>
            <person name="Roberts A."/>
            <person name="Saif S."/>
            <person name="Shea T."/>
            <person name="Shenoy N."/>
            <person name="Sisk P."/>
            <person name="Stolte C."/>
            <person name="Sykes S."/>
            <person name="Yandava C."/>
            <person name="Wortman J."/>
            <person name="Nusbaum C."/>
            <person name="Birren B."/>
        </authorList>
    </citation>
    <scope>NUCLEOTIDE SEQUENCE</scope>
    <source>
        <strain evidence="2">R3-111a-1</strain>
    </source>
</reference>
<dbReference type="GeneID" id="20352972"/>
<dbReference type="STRING" id="644352.J3PG90"/>
<keyword evidence="1" id="KW-0812">Transmembrane</keyword>
<reference evidence="2" key="2">
    <citation type="submission" date="2010-07" db="EMBL/GenBank/DDBJ databases">
        <authorList>
            <consortium name="The Broad Institute Genome Sequencing Platform"/>
            <consortium name="Broad Institute Genome Sequencing Center for Infectious Disease"/>
            <person name="Ma L.-J."/>
            <person name="Dead R."/>
            <person name="Young S."/>
            <person name="Zeng Q."/>
            <person name="Koehrsen M."/>
            <person name="Alvarado L."/>
            <person name="Berlin A."/>
            <person name="Chapman S.B."/>
            <person name="Chen Z."/>
            <person name="Freedman E."/>
            <person name="Gellesch M."/>
            <person name="Goldberg J."/>
            <person name="Griggs A."/>
            <person name="Gujja S."/>
            <person name="Heilman E.R."/>
            <person name="Heiman D."/>
            <person name="Hepburn T."/>
            <person name="Howarth C."/>
            <person name="Jen D."/>
            <person name="Larson L."/>
            <person name="Mehta T."/>
            <person name="Neiman D."/>
            <person name="Pearson M."/>
            <person name="Roberts A."/>
            <person name="Saif S."/>
            <person name="Shea T."/>
            <person name="Shenoy N."/>
            <person name="Sisk P."/>
            <person name="Stolte C."/>
            <person name="Sykes S."/>
            <person name="Walk T."/>
            <person name="White J."/>
            <person name="Yandava C."/>
            <person name="Haas B."/>
            <person name="Nusbaum C."/>
            <person name="Birren B."/>
        </authorList>
    </citation>
    <scope>NUCLEOTIDE SEQUENCE</scope>
    <source>
        <strain evidence="2">R3-111a-1</strain>
    </source>
</reference>
<protein>
    <submittedName>
        <fullName evidence="2 3">Uncharacterized protein</fullName>
    </submittedName>
</protein>
<gene>
    <name evidence="3" type="primary">20352972</name>
    <name evidence="2" type="ORF">GGTG_12514</name>
</gene>
<reference evidence="3" key="5">
    <citation type="submission" date="2018-04" db="UniProtKB">
        <authorList>
            <consortium name="EnsemblFungi"/>
        </authorList>
    </citation>
    <scope>IDENTIFICATION</scope>
    <source>
        <strain evidence="3">R3-111a-1</strain>
    </source>
</reference>
<keyword evidence="4" id="KW-1185">Reference proteome</keyword>
<proteinExistence type="predicted"/>
<dbReference type="RefSeq" id="XP_009228678.1">
    <property type="nucleotide sequence ID" value="XM_009230414.1"/>
</dbReference>
<sequence length="92" mass="10592">MPASVSRRHCIFKWDVLIYTVTLLAWCLWSMFEMRRVDYVAMAEACRTAVAVPLSLVLLGPGAMYAGTWYWREKTIVGVSRMEDTSAEQKIR</sequence>
<dbReference type="Proteomes" id="UP000006039">
    <property type="component" value="Unassembled WGS sequence"/>
</dbReference>